<proteinExistence type="inferred from homology"/>
<evidence type="ECO:0000313" key="7">
    <source>
        <dbReference type="Proteomes" id="UP000242715"/>
    </source>
</evidence>
<dbReference type="OrthoDB" id="1435789at2759"/>
<feature type="region of interest" description="Disordered" evidence="5">
    <location>
        <begin position="153"/>
        <end position="213"/>
    </location>
</feature>
<feature type="compositionally biased region" description="Basic and acidic residues" evidence="5">
    <location>
        <begin position="153"/>
        <end position="189"/>
    </location>
</feature>
<protein>
    <submittedName>
        <fullName evidence="6">Uncharacterized protein</fullName>
    </submittedName>
</protein>
<dbReference type="InterPro" id="IPR045109">
    <property type="entry name" value="LSDs-like"/>
</dbReference>
<feature type="region of interest" description="Disordered" evidence="5">
    <location>
        <begin position="1"/>
        <end position="22"/>
    </location>
</feature>
<accession>A0A2Z6PI96</accession>
<dbReference type="GO" id="GO:0003712">
    <property type="term" value="F:transcription coregulator activity"/>
    <property type="evidence" value="ECO:0007669"/>
    <property type="project" value="TreeGrafter"/>
</dbReference>
<keyword evidence="3" id="KW-0479">Metal-binding</keyword>
<evidence type="ECO:0000313" key="6">
    <source>
        <dbReference type="EMBL" id="GAU51050.1"/>
    </source>
</evidence>
<organism evidence="6 7">
    <name type="scientific">Trifolium subterraneum</name>
    <name type="common">Subterranean clover</name>
    <dbReference type="NCBI Taxonomy" id="3900"/>
    <lineage>
        <taxon>Eukaryota</taxon>
        <taxon>Viridiplantae</taxon>
        <taxon>Streptophyta</taxon>
        <taxon>Embryophyta</taxon>
        <taxon>Tracheophyta</taxon>
        <taxon>Spermatophyta</taxon>
        <taxon>Magnoliopsida</taxon>
        <taxon>eudicotyledons</taxon>
        <taxon>Gunneridae</taxon>
        <taxon>Pentapetalae</taxon>
        <taxon>rosids</taxon>
        <taxon>fabids</taxon>
        <taxon>Fabales</taxon>
        <taxon>Fabaceae</taxon>
        <taxon>Papilionoideae</taxon>
        <taxon>50 kb inversion clade</taxon>
        <taxon>NPAAA clade</taxon>
        <taxon>Hologalegina</taxon>
        <taxon>IRL clade</taxon>
        <taxon>Trifolieae</taxon>
        <taxon>Trifolium</taxon>
    </lineage>
</organism>
<evidence type="ECO:0000256" key="4">
    <source>
        <dbReference type="ARBA" id="ARBA00023242"/>
    </source>
</evidence>
<dbReference type="GO" id="GO:0000785">
    <property type="term" value="C:chromatin"/>
    <property type="evidence" value="ECO:0007669"/>
    <property type="project" value="TreeGrafter"/>
</dbReference>
<gene>
    <name evidence="6" type="ORF">TSUD_371280</name>
</gene>
<evidence type="ECO:0000256" key="3">
    <source>
        <dbReference type="ARBA" id="ARBA00022723"/>
    </source>
</evidence>
<dbReference type="GO" id="GO:0032454">
    <property type="term" value="F:histone H3K9 demethylase activity"/>
    <property type="evidence" value="ECO:0007669"/>
    <property type="project" value="InterPro"/>
</dbReference>
<keyword evidence="4" id="KW-0539">Nucleus</keyword>
<evidence type="ECO:0000256" key="2">
    <source>
        <dbReference type="ARBA" id="ARBA00006801"/>
    </source>
</evidence>
<dbReference type="GO" id="GO:0000118">
    <property type="term" value="C:histone deacetylase complex"/>
    <property type="evidence" value="ECO:0007669"/>
    <property type="project" value="TreeGrafter"/>
</dbReference>
<comment type="subcellular location">
    <subcellularLocation>
        <location evidence="1">Nucleus</location>
    </subcellularLocation>
</comment>
<keyword evidence="7" id="KW-1185">Reference proteome</keyword>
<dbReference type="GO" id="GO:0031490">
    <property type="term" value="F:chromatin DNA binding"/>
    <property type="evidence" value="ECO:0007669"/>
    <property type="project" value="TreeGrafter"/>
</dbReference>
<dbReference type="GO" id="GO:0046872">
    <property type="term" value="F:metal ion binding"/>
    <property type="evidence" value="ECO:0007669"/>
    <property type="project" value="UniProtKB-KW"/>
</dbReference>
<dbReference type="AlphaFoldDB" id="A0A2Z6PI96"/>
<name>A0A2Z6PI96_TRISU</name>
<evidence type="ECO:0000256" key="1">
    <source>
        <dbReference type="ARBA" id="ARBA00004123"/>
    </source>
</evidence>
<dbReference type="PANTHER" id="PTHR12549">
    <property type="entry name" value="JMJC DOMAIN-CONTAINING HISTONE DEMETHYLATION PROTEIN"/>
    <property type="match status" value="1"/>
</dbReference>
<dbReference type="PANTHER" id="PTHR12549:SF11">
    <property type="entry name" value="LYSINE-SPECIFIC DEMETHYLASE JMJ25"/>
    <property type="match status" value="1"/>
</dbReference>
<dbReference type="EMBL" id="DF974958">
    <property type="protein sequence ID" value="GAU51050.1"/>
    <property type="molecule type" value="Genomic_DNA"/>
</dbReference>
<evidence type="ECO:0000256" key="5">
    <source>
        <dbReference type="SAM" id="MobiDB-lite"/>
    </source>
</evidence>
<dbReference type="GO" id="GO:0006357">
    <property type="term" value="P:regulation of transcription by RNA polymerase II"/>
    <property type="evidence" value="ECO:0007669"/>
    <property type="project" value="TreeGrafter"/>
</dbReference>
<comment type="similarity">
    <text evidence="2">Belongs to the JARID1 histone demethylase family.</text>
</comment>
<reference evidence="7" key="1">
    <citation type="journal article" date="2017" name="Front. Plant Sci.">
        <title>Climate Clever Clovers: New Paradigm to Reduce the Environmental Footprint of Ruminants by Breeding Low Methanogenic Forages Utilizing Haplotype Variation.</title>
        <authorList>
            <person name="Kaur P."/>
            <person name="Appels R."/>
            <person name="Bayer P.E."/>
            <person name="Keeble-Gagnere G."/>
            <person name="Wang J."/>
            <person name="Hirakawa H."/>
            <person name="Shirasawa K."/>
            <person name="Vercoe P."/>
            <person name="Stefanova K."/>
            <person name="Durmic Z."/>
            <person name="Nichols P."/>
            <person name="Revell C."/>
            <person name="Isobe S.N."/>
            <person name="Edwards D."/>
            <person name="Erskine W."/>
        </authorList>
    </citation>
    <scope>NUCLEOTIDE SEQUENCE [LARGE SCALE GENOMIC DNA]</scope>
    <source>
        <strain evidence="7">cv. Daliak</strain>
    </source>
</reference>
<sequence length="336" mass="37575">MAGEEEERFNNNGAETKHGDDVERVIAETASFQCSVKEKQASEETASVQLDTAVTRKPVVNFCYYRKKKKFGRESNNAENNQVLLKKEEETVVKADDDVADSSVQIAAVPVSAPVSGGKRKTAEGASSVVASRKSDRCRKSTLVAMEAAQCEERGDGRKRKTISDRKKGISTSEKEENGGGYMKKEKNKAGSRKRKEIDENSENEMRFPDNKGYALRRNSASNIKHNNTTHGVDPKIEKNKDDIAEACPVCCGNCNCKGCLKSSKLIEAIKDKKATNKDHEVELSKYMLKILLPYLIRLDQEQMVEKEIEAKRQGLPLSELKIKVADSFNDERVFW</sequence>
<dbReference type="Proteomes" id="UP000242715">
    <property type="component" value="Unassembled WGS sequence"/>
</dbReference>
<feature type="compositionally biased region" description="Basic and acidic residues" evidence="5">
    <location>
        <begin position="196"/>
        <end position="210"/>
    </location>
</feature>